<name>M3FKI5_9ACTN</name>
<organism evidence="1 2">
    <name type="scientific">Streptomyces bottropensis ATCC 25435</name>
    <dbReference type="NCBI Taxonomy" id="1054862"/>
    <lineage>
        <taxon>Bacteria</taxon>
        <taxon>Bacillati</taxon>
        <taxon>Actinomycetota</taxon>
        <taxon>Actinomycetes</taxon>
        <taxon>Kitasatosporales</taxon>
        <taxon>Streptomycetaceae</taxon>
        <taxon>Streptomyces</taxon>
    </lineage>
</organism>
<dbReference type="Proteomes" id="UP000030760">
    <property type="component" value="Unassembled WGS sequence"/>
</dbReference>
<evidence type="ECO:0000313" key="2">
    <source>
        <dbReference type="Proteomes" id="UP000030760"/>
    </source>
</evidence>
<proteinExistence type="predicted"/>
<dbReference type="EMBL" id="KB405094">
    <property type="protein sequence ID" value="EMF52584.1"/>
    <property type="molecule type" value="Genomic_DNA"/>
</dbReference>
<dbReference type="AlphaFoldDB" id="M3FKI5"/>
<reference evidence="2" key="1">
    <citation type="journal article" date="2013" name="Genome Announc.">
        <title>Draft Genome Sequence of Streptomyces bottropensis ATCC 25435, a Bottromycin-Producing Actinomycete.</title>
        <authorList>
            <person name="Zhang H."/>
            <person name="Zhou W."/>
            <person name="Zhuang Y."/>
            <person name="Liang X."/>
            <person name="Liu T."/>
        </authorList>
    </citation>
    <scope>NUCLEOTIDE SEQUENCE [LARGE SCALE GENOMIC DNA]</scope>
    <source>
        <strain evidence="2">ATCC 25435</strain>
    </source>
</reference>
<accession>M3FKI5</accession>
<protein>
    <submittedName>
        <fullName evidence="1">Uncharacterized protein</fullName>
    </submittedName>
</protein>
<evidence type="ECO:0000313" key="1">
    <source>
        <dbReference type="EMBL" id="EMF52584.1"/>
    </source>
</evidence>
<sequence length="94" mass="9616">MLLPGPTPVLGQVGAGGAVARRQAADGQSCGGKCRHAGQAVRHEPLASTGLRSDTHLFGHFAPNHTVGGPMFHVKHRSPGLGGPARRGCETFGT</sequence>
<gene>
    <name evidence="1" type="ORF">SBD_5661</name>
</gene>